<proteinExistence type="predicted"/>
<reference evidence="2" key="1">
    <citation type="submission" date="2017-09" db="EMBL/GenBank/DDBJ databases">
        <title>Depth-based differentiation of microbial function through sediment-hosted aquifers and enrichment of novel symbionts in the deep terrestrial subsurface.</title>
        <authorList>
            <person name="Probst A.J."/>
            <person name="Ladd B."/>
            <person name="Jarett J.K."/>
            <person name="Geller-Mcgrath D.E."/>
            <person name="Sieber C.M.K."/>
            <person name="Emerson J.B."/>
            <person name="Anantharaman K."/>
            <person name="Thomas B.C."/>
            <person name="Malmstrom R."/>
            <person name="Stieglmeier M."/>
            <person name="Klingl A."/>
            <person name="Woyke T."/>
            <person name="Ryan C.M."/>
            <person name="Banfield J.F."/>
        </authorList>
    </citation>
    <scope>NUCLEOTIDE SEQUENCE [LARGE SCALE GENOMIC DNA]</scope>
</reference>
<comment type="caution">
    <text evidence="1">The sequence shown here is derived from an EMBL/GenBank/DDBJ whole genome shotgun (WGS) entry which is preliminary data.</text>
</comment>
<gene>
    <name evidence="1" type="ORF">CO054_00530</name>
</gene>
<protein>
    <submittedName>
        <fullName evidence="1">Uncharacterized protein</fullName>
    </submittedName>
</protein>
<name>A0A2M8ETD3_9BACT</name>
<evidence type="ECO:0000313" key="2">
    <source>
        <dbReference type="Proteomes" id="UP000229816"/>
    </source>
</evidence>
<dbReference type="Proteomes" id="UP000229816">
    <property type="component" value="Unassembled WGS sequence"/>
</dbReference>
<accession>A0A2M8ETD3</accession>
<sequence>MKKIFLAVASIAVLIIALSFAYYLVIFLPSKEKTRQELELKIKTSETGQKTLIENSITECMSRFEYQIKNTDLGKTKVSGFAEFKEIQDVFLDTCLKSKGIKLSF</sequence>
<evidence type="ECO:0000313" key="1">
    <source>
        <dbReference type="EMBL" id="PJC28383.1"/>
    </source>
</evidence>
<dbReference type="EMBL" id="PFSF01000012">
    <property type="protein sequence ID" value="PJC28383.1"/>
    <property type="molecule type" value="Genomic_DNA"/>
</dbReference>
<dbReference type="AlphaFoldDB" id="A0A2M8ETD3"/>
<organism evidence="1 2">
    <name type="scientific">Candidatus Shapirobacteria bacterium CG_4_9_14_0_2_um_filter_39_11</name>
    <dbReference type="NCBI Taxonomy" id="1974478"/>
    <lineage>
        <taxon>Bacteria</taxon>
        <taxon>Candidatus Shapironibacteriota</taxon>
    </lineage>
</organism>